<proteinExistence type="predicted"/>
<feature type="chain" id="PRO_5011439268" description="YtkA-like" evidence="1">
    <location>
        <begin position="26"/>
        <end position="148"/>
    </location>
</feature>
<protein>
    <recommendedName>
        <fullName evidence="4">YtkA-like</fullName>
    </recommendedName>
</protein>
<reference evidence="2 3" key="1">
    <citation type="submission" date="2016-10" db="EMBL/GenBank/DDBJ databases">
        <authorList>
            <person name="de Groot N.N."/>
        </authorList>
    </citation>
    <scope>NUCLEOTIDE SEQUENCE [LARGE SCALE GENOMIC DNA]</scope>
    <source>
        <strain evidence="2 3">DSM 7343</strain>
    </source>
</reference>
<sequence length="148" mass="16457">MKKLLQVLFSIFFATTISLPAEALATPTEEIDDTVGEQTATKASEPENYYLRFIMGNFGTQFLTEDSTPNAESPMLFVSDSMGKIVKNAHVVATIIAPDGRQMMGIAQPFRSGYLLPTHHLMPGRYRVEAEVVTNGWLLTDEFSFMKS</sequence>
<dbReference type="EMBL" id="FNQN01000006">
    <property type="protein sequence ID" value="SEA46553.1"/>
    <property type="molecule type" value="Genomic_DNA"/>
</dbReference>
<gene>
    <name evidence="2" type="ORF">SAMN05660420_02167</name>
</gene>
<dbReference type="Proteomes" id="UP000199409">
    <property type="component" value="Unassembled WGS sequence"/>
</dbReference>
<keyword evidence="1" id="KW-0732">Signal</keyword>
<accession>A0A1H4BEF5</accession>
<keyword evidence="3" id="KW-1185">Reference proteome</keyword>
<evidence type="ECO:0000256" key="1">
    <source>
        <dbReference type="SAM" id="SignalP"/>
    </source>
</evidence>
<feature type="signal peptide" evidence="1">
    <location>
        <begin position="1"/>
        <end position="25"/>
    </location>
</feature>
<dbReference type="RefSeq" id="WP_092348099.1">
    <property type="nucleotide sequence ID" value="NZ_FNQN01000006.1"/>
</dbReference>
<organism evidence="2 3">
    <name type="scientific">Desulfuromusa kysingii</name>
    <dbReference type="NCBI Taxonomy" id="37625"/>
    <lineage>
        <taxon>Bacteria</taxon>
        <taxon>Pseudomonadati</taxon>
        <taxon>Thermodesulfobacteriota</taxon>
        <taxon>Desulfuromonadia</taxon>
        <taxon>Desulfuromonadales</taxon>
        <taxon>Geopsychrobacteraceae</taxon>
        <taxon>Desulfuromusa</taxon>
    </lineage>
</organism>
<evidence type="ECO:0008006" key="4">
    <source>
        <dbReference type="Google" id="ProtNLM"/>
    </source>
</evidence>
<evidence type="ECO:0000313" key="2">
    <source>
        <dbReference type="EMBL" id="SEA46553.1"/>
    </source>
</evidence>
<dbReference type="AlphaFoldDB" id="A0A1H4BEF5"/>
<evidence type="ECO:0000313" key="3">
    <source>
        <dbReference type="Proteomes" id="UP000199409"/>
    </source>
</evidence>
<name>A0A1H4BEF5_9BACT</name>
<dbReference type="STRING" id="37625.SAMN05660420_02167"/>